<keyword evidence="7 9" id="KW-0413">Isomerase</keyword>
<reference evidence="12 13" key="1">
    <citation type="submission" date="2013-04" db="EMBL/GenBank/DDBJ databases">
        <title>The Genome Sequence of Sutterella wadsworthensis HGA0223.</title>
        <authorList>
            <consortium name="The Broad Institute Genomics Platform"/>
            <person name="Earl A."/>
            <person name="Ward D."/>
            <person name="Feldgarden M."/>
            <person name="Gevers D."/>
            <person name="Schmidt T.M."/>
            <person name="Dover J."/>
            <person name="Dai D."/>
            <person name="Walker B."/>
            <person name="Young S."/>
            <person name="Zeng Q."/>
            <person name="Gargeya S."/>
            <person name="Fitzgerald M."/>
            <person name="Haas B."/>
            <person name="Abouelleil A."/>
            <person name="Allen A.W."/>
            <person name="Alvarado L."/>
            <person name="Arachchi H.M."/>
            <person name="Berlin A.M."/>
            <person name="Chapman S.B."/>
            <person name="Gainer-Dewar J."/>
            <person name="Goldberg J."/>
            <person name="Griggs A."/>
            <person name="Gujja S."/>
            <person name="Hansen M."/>
            <person name="Howarth C."/>
            <person name="Imamovic A."/>
            <person name="Ireland A."/>
            <person name="Larimer J."/>
            <person name="McCowan C."/>
            <person name="Murphy C."/>
            <person name="Pearson M."/>
            <person name="Poon T.W."/>
            <person name="Priest M."/>
            <person name="Roberts A."/>
            <person name="Saif S."/>
            <person name="Shea T."/>
            <person name="Sisk P."/>
            <person name="Sykes S."/>
            <person name="Wortman J."/>
            <person name="Nusbaum C."/>
            <person name="Birren B."/>
        </authorList>
    </citation>
    <scope>NUCLEOTIDE SEQUENCE [LARGE SCALE GENOMIC DNA]</scope>
    <source>
        <strain evidence="12 13">HGA0223</strain>
    </source>
</reference>
<comment type="similarity">
    <text evidence="3">Belongs to the FKBP-type PPIase family.</text>
</comment>
<keyword evidence="4" id="KW-0963">Cytoplasm</keyword>
<evidence type="ECO:0000256" key="6">
    <source>
        <dbReference type="ARBA" id="ARBA00023186"/>
    </source>
</evidence>
<evidence type="ECO:0000256" key="5">
    <source>
        <dbReference type="ARBA" id="ARBA00023110"/>
    </source>
</evidence>
<comment type="function">
    <text evidence="8">Also involved in hydrogenase metallocenter assembly, probably by participating in the nickel insertion step. This function in hydrogenase biosynthesis requires chaperone activity and the presence of the metal-binding domain, but not PPIase activity.</text>
</comment>
<protein>
    <recommendedName>
        <fullName evidence="9">peptidylprolyl isomerase</fullName>
        <ecNumber evidence="9">5.2.1.8</ecNumber>
    </recommendedName>
</protein>
<evidence type="ECO:0000313" key="13">
    <source>
        <dbReference type="Proteomes" id="UP000014400"/>
    </source>
</evidence>
<evidence type="ECO:0000256" key="2">
    <source>
        <dbReference type="ARBA" id="ARBA00004496"/>
    </source>
</evidence>
<dbReference type="PROSITE" id="PS50059">
    <property type="entry name" value="FKBP_PPIASE"/>
    <property type="match status" value="1"/>
</dbReference>
<evidence type="ECO:0000259" key="11">
    <source>
        <dbReference type="PROSITE" id="PS50059"/>
    </source>
</evidence>
<evidence type="ECO:0000256" key="4">
    <source>
        <dbReference type="ARBA" id="ARBA00022490"/>
    </source>
</evidence>
<dbReference type="GO" id="GO:0003755">
    <property type="term" value="F:peptidyl-prolyl cis-trans isomerase activity"/>
    <property type="evidence" value="ECO:0007669"/>
    <property type="project" value="UniProtKB-KW"/>
</dbReference>
<dbReference type="RefSeq" id="WP_005432013.1">
    <property type="nucleotide sequence ID" value="NZ_KE150480.1"/>
</dbReference>
<evidence type="ECO:0000313" key="12">
    <source>
        <dbReference type="EMBL" id="EPD98450.1"/>
    </source>
</evidence>
<feature type="compositionally biased region" description="Acidic residues" evidence="10">
    <location>
        <begin position="175"/>
        <end position="190"/>
    </location>
</feature>
<comment type="catalytic activity">
    <reaction evidence="1 9">
        <text>[protein]-peptidylproline (omega=180) = [protein]-peptidylproline (omega=0)</text>
        <dbReference type="Rhea" id="RHEA:16237"/>
        <dbReference type="Rhea" id="RHEA-COMP:10747"/>
        <dbReference type="Rhea" id="RHEA-COMP:10748"/>
        <dbReference type="ChEBI" id="CHEBI:83833"/>
        <dbReference type="ChEBI" id="CHEBI:83834"/>
        <dbReference type="EC" id="5.2.1.8"/>
    </reaction>
</comment>
<dbReference type="InterPro" id="IPR001179">
    <property type="entry name" value="PPIase_FKBP_dom"/>
</dbReference>
<sequence length="211" mass="22864">MADAIRKGMLVTISLVMADMTGRTLEETPPEGMVYLHGEGDIFPRLEKALEGHFAGEGFTIHLEPEEAFGEYDADAIRCIPVENFAHPERLEVGELVDEVPGEAPDGRSWRVTDMADGMAVLEANHPLAGVGLQFAVKVLDVHEPSEAELESMEDDGSASLVPPFLRLADKIVSEDDDDDTPYEAADGESADPYSDGSSMAKLAKPPRIVR</sequence>
<dbReference type="STRING" id="1203554.HMPREF1476_01741"/>
<dbReference type="Proteomes" id="UP000014400">
    <property type="component" value="Unassembled WGS sequence"/>
</dbReference>
<keyword evidence="13" id="KW-1185">Reference proteome</keyword>
<dbReference type="PANTHER" id="PTHR47861">
    <property type="entry name" value="FKBP-TYPE PEPTIDYL-PROLYL CIS-TRANS ISOMERASE SLYD"/>
    <property type="match status" value="1"/>
</dbReference>
<evidence type="ECO:0000256" key="10">
    <source>
        <dbReference type="SAM" id="MobiDB-lite"/>
    </source>
</evidence>
<dbReference type="HOGENOM" id="CLU_098197_1_1_4"/>
<comment type="caution">
    <text evidence="12">The sequence shown here is derived from an EMBL/GenBank/DDBJ whole genome shotgun (WGS) entry which is preliminary data.</text>
</comment>
<dbReference type="eggNOG" id="COG1047">
    <property type="taxonomic scope" value="Bacteria"/>
</dbReference>
<dbReference type="PATRIC" id="fig|1203554.3.peg.1826"/>
<name>S3BGH9_9BURK</name>
<dbReference type="InterPro" id="IPR046357">
    <property type="entry name" value="PPIase_dom_sf"/>
</dbReference>
<keyword evidence="6" id="KW-0143">Chaperone</keyword>
<feature type="domain" description="PPIase FKBP-type" evidence="11">
    <location>
        <begin position="8"/>
        <end position="81"/>
    </location>
</feature>
<dbReference type="Gene3D" id="3.10.50.40">
    <property type="match status" value="1"/>
</dbReference>
<dbReference type="EMBL" id="ATCF01000024">
    <property type="protein sequence ID" value="EPD98450.1"/>
    <property type="molecule type" value="Genomic_DNA"/>
</dbReference>
<comment type="subcellular location">
    <subcellularLocation>
        <location evidence="2">Cytoplasm</location>
    </subcellularLocation>
</comment>
<dbReference type="AlphaFoldDB" id="S3BGH9"/>
<accession>S3BGH9</accession>
<dbReference type="PANTHER" id="PTHR47861:SF3">
    <property type="entry name" value="FKBP-TYPE PEPTIDYL-PROLYL CIS-TRANS ISOMERASE SLYD"/>
    <property type="match status" value="1"/>
</dbReference>
<evidence type="ECO:0000256" key="8">
    <source>
        <dbReference type="ARBA" id="ARBA00037071"/>
    </source>
</evidence>
<evidence type="ECO:0000256" key="1">
    <source>
        <dbReference type="ARBA" id="ARBA00000971"/>
    </source>
</evidence>
<dbReference type="GO" id="GO:0042026">
    <property type="term" value="P:protein refolding"/>
    <property type="evidence" value="ECO:0007669"/>
    <property type="project" value="UniProtKB-ARBA"/>
</dbReference>
<keyword evidence="5 9" id="KW-0697">Rotamase</keyword>
<evidence type="ECO:0000256" key="3">
    <source>
        <dbReference type="ARBA" id="ARBA00006577"/>
    </source>
</evidence>
<dbReference type="EC" id="5.2.1.8" evidence="9"/>
<evidence type="ECO:0000256" key="9">
    <source>
        <dbReference type="PROSITE-ProRule" id="PRU00277"/>
    </source>
</evidence>
<gene>
    <name evidence="12" type="ORF">HMPREF1476_01741</name>
</gene>
<feature type="region of interest" description="Disordered" evidence="10">
    <location>
        <begin position="171"/>
        <end position="211"/>
    </location>
</feature>
<evidence type="ECO:0000256" key="7">
    <source>
        <dbReference type="ARBA" id="ARBA00023235"/>
    </source>
</evidence>
<dbReference type="SUPFAM" id="SSF54534">
    <property type="entry name" value="FKBP-like"/>
    <property type="match status" value="1"/>
</dbReference>
<organism evidence="12 13">
    <name type="scientific">Sutterella wadsworthensis HGA0223</name>
    <dbReference type="NCBI Taxonomy" id="1203554"/>
    <lineage>
        <taxon>Bacteria</taxon>
        <taxon>Pseudomonadati</taxon>
        <taxon>Pseudomonadota</taxon>
        <taxon>Betaproteobacteria</taxon>
        <taxon>Burkholderiales</taxon>
        <taxon>Sutterellaceae</taxon>
        <taxon>Sutterella</taxon>
    </lineage>
</organism>
<dbReference type="GO" id="GO:0005737">
    <property type="term" value="C:cytoplasm"/>
    <property type="evidence" value="ECO:0007669"/>
    <property type="project" value="UniProtKB-SubCell"/>
</dbReference>
<proteinExistence type="inferred from homology"/>